<evidence type="ECO:0000256" key="2">
    <source>
        <dbReference type="ARBA" id="ARBA00008231"/>
    </source>
</evidence>
<proteinExistence type="inferred from homology"/>
<evidence type="ECO:0000256" key="5">
    <source>
        <dbReference type="ARBA" id="ARBA00023186"/>
    </source>
</evidence>
<dbReference type="RefSeq" id="XP_017987340.1">
    <property type="nucleotide sequence ID" value="XM_018132082.1"/>
</dbReference>
<dbReference type="EMBL" id="CP014244">
    <property type="protein sequence ID" value="AMD20344.1"/>
    <property type="molecule type" value="Genomic_DNA"/>
</dbReference>
<dbReference type="InterPro" id="IPR042272">
    <property type="entry name" value="ATP12_ATP_synth-F1-assembly_N"/>
</dbReference>
<organism evidence="6 7">
    <name type="scientific">Eremothecium sinecaudum</name>
    <dbReference type="NCBI Taxonomy" id="45286"/>
    <lineage>
        <taxon>Eukaryota</taxon>
        <taxon>Fungi</taxon>
        <taxon>Dikarya</taxon>
        <taxon>Ascomycota</taxon>
        <taxon>Saccharomycotina</taxon>
        <taxon>Saccharomycetes</taxon>
        <taxon>Saccharomycetales</taxon>
        <taxon>Saccharomycetaceae</taxon>
        <taxon>Eremothecium</taxon>
    </lineage>
</organism>
<dbReference type="STRING" id="45286.A0A0X8HRX9"/>
<dbReference type="PANTHER" id="PTHR21013">
    <property type="entry name" value="ATP SYNTHASE MITOCHONDRIAL F1 COMPLEX ASSEMBLY FACTOR 2/ATP12 PROTEIN, MITOCHONDRIAL PRECURSOR"/>
    <property type="match status" value="1"/>
</dbReference>
<dbReference type="GO" id="GO:0033615">
    <property type="term" value="P:mitochondrial proton-transporting ATP synthase complex assembly"/>
    <property type="evidence" value="ECO:0007669"/>
    <property type="project" value="TreeGrafter"/>
</dbReference>
<dbReference type="GeneID" id="28723587"/>
<accession>A0A0X8HRX9</accession>
<name>A0A0X8HRX9_9SACH</name>
<gene>
    <name evidence="6" type="ORF">AW171_hschr42233</name>
</gene>
<keyword evidence="7" id="KW-1185">Reference proteome</keyword>
<dbReference type="PANTHER" id="PTHR21013:SF10">
    <property type="entry name" value="ATP SYNTHASE MITOCHONDRIAL F1 COMPLEX ASSEMBLY FACTOR 2"/>
    <property type="match status" value="1"/>
</dbReference>
<dbReference type="Pfam" id="PF07542">
    <property type="entry name" value="ATP12"/>
    <property type="match status" value="1"/>
</dbReference>
<dbReference type="AlphaFoldDB" id="A0A0X8HRX9"/>
<dbReference type="Proteomes" id="UP000243052">
    <property type="component" value="Chromosome iv"/>
</dbReference>
<comment type="similarity">
    <text evidence="2">Belongs to the ATP12 family.</text>
</comment>
<evidence type="ECO:0000256" key="3">
    <source>
        <dbReference type="ARBA" id="ARBA00022946"/>
    </source>
</evidence>
<dbReference type="OrthoDB" id="5322896at2759"/>
<evidence type="ECO:0000313" key="6">
    <source>
        <dbReference type="EMBL" id="AMD20344.1"/>
    </source>
</evidence>
<sequence length="316" mass="35609">MQRKLVRYALATGRSLHSCRRLGNSLGIDRSAENNLKTETNRLSKTLTKFWETVGLETVDGQVTVQIDNKPIRTPLGNPLRVSSNRRTLAHMLRDEWANLPDLSIKPHSLPLTSIVSRCIDLAQASEAGTDPDVVAKVGGDRTVVCEMLLRYLDTDTLLCLSPKAEYEGRLRKAQEKMYIPIISRVEQLLGKFSEEPIRLQLLDADIHGLTGNKQTEAVRTAARNYLKQLDVWDVAVFEKTVLTTKSFICGMLLLENKSSTKSEMLPITMEEIAQAATLETIYQVEKWGEVEDTHDVEKRDIRRNINAAAMVAYKE</sequence>
<evidence type="ECO:0000313" key="7">
    <source>
        <dbReference type="Proteomes" id="UP000243052"/>
    </source>
</evidence>
<keyword evidence="3" id="KW-0809">Transit peptide</keyword>
<keyword evidence="5" id="KW-0143">Chaperone</keyword>
<dbReference type="Gene3D" id="1.10.3580.10">
    <property type="entry name" value="ATP12 ATPase"/>
    <property type="match status" value="1"/>
</dbReference>
<dbReference type="InterPro" id="IPR023335">
    <property type="entry name" value="ATP12_ortho_dom_sf"/>
</dbReference>
<evidence type="ECO:0000256" key="1">
    <source>
        <dbReference type="ARBA" id="ARBA00004173"/>
    </source>
</evidence>
<comment type="subcellular location">
    <subcellularLocation>
        <location evidence="1">Mitochondrion</location>
    </subcellularLocation>
</comment>
<dbReference type="GO" id="GO:0005739">
    <property type="term" value="C:mitochondrion"/>
    <property type="evidence" value="ECO:0007669"/>
    <property type="project" value="UniProtKB-SubCell"/>
</dbReference>
<dbReference type="SUPFAM" id="SSF160909">
    <property type="entry name" value="ATP12-like"/>
    <property type="match status" value="1"/>
</dbReference>
<reference evidence="6 7" key="1">
    <citation type="submission" date="2016-01" db="EMBL/GenBank/DDBJ databases">
        <title>Genome sequence of the yeast Holleya sinecauda.</title>
        <authorList>
            <person name="Dietrich F.S."/>
        </authorList>
    </citation>
    <scope>NUCLEOTIDE SEQUENCE [LARGE SCALE GENOMIC DNA]</scope>
    <source>
        <strain evidence="6 7">ATCC 58844</strain>
    </source>
</reference>
<dbReference type="InterPro" id="IPR011419">
    <property type="entry name" value="ATP12_ATP_synth-F1-assembly"/>
</dbReference>
<protein>
    <submittedName>
        <fullName evidence="6">HDL400Cp</fullName>
    </submittedName>
</protein>
<evidence type="ECO:0000256" key="4">
    <source>
        <dbReference type="ARBA" id="ARBA00023128"/>
    </source>
</evidence>
<keyword evidence="4" id="KW-0496">Mitochondrion</keyword>
<dbReference type="Gene3D" id="3.30.2180.10">
    <property type="entry name" value="ATP12-like"/>
    <property type="match status" value="1"/>
</dbReference>